<feature type="non-terminal residue" evidence="1">
    <location>
        <position position="159"/>
    </location>
</feature>
<accession>A0A813EE63</accession>
<evidence type="ECO:0000313" key="1">
    <source>
        <dbReference type="EMBL" id="CAE8597195.1"/>
    </source>
</evidence>
<gene>
    <name evidence="1" type="ORF">PGLA1383_LOCUS15645</name>
</gene>
<proteinExistence type="predicted"/>
<reference evidence="1" key="1">
    <citation type="submission" date="2021-02" db="EMBL/GenBank/DDBJ databases">
        <authorList>
            <person name="Dougan E. K."/>
            <person name="Rhodes N."/>
            <person name="Thang M."/>
            <person name="Chan C."/>
        </authorList>
    </citation>
    <scope>NUCLEOTIDE SEQUENCE</scope>
</reference>
<dbReference type="EMBL" id="CAJNNV010009287">
    <property type="protein sequence ID" value="CAE8597195.1"/>
    <property type="molecule type" value="Genomic_DNA"/>
</dbReference>
<sequence length="159" mass="17649">QAASGEEATGAEEKRRVREKFKDTFGVFMTGGAALQILLAEASAKAASSRAEGAVKVDFTDKNRMQLRPKGILSLTTTEPVVQVVYNNNKSNNNNKNKIVMLGYAKNVHFLFVHSLTCPGQNYDNNNNLIVFDLQVVRRLSVIHLYNALAMFVPEYQTP</sequence>
<evidence type="ECO:0000313" key="2">
    <source>
        <dbReference type="Proteomes" id="UP000654075"/>
    </source>
</evidence>
<organism evidence="1 2">
    <name type="scientific">Polarella glacialis</name>
    <name type="common">Dinoflagellate</name>
    <dbReference type="NCBI Taxonomy" id="89957"/>
    <lineage>
        <taxon>Eukaryota</taxon>
        <taxon>Sar</taxon>
        <taxon>Alveolata</taxon>
        <taxon>Dinophyceae</taxon>
        <taxon>Suessiales</taxon>
        <taxon>Suessiaceae</taxon>
        <taxon>Polarella</taxon>
    </lineage>
</organism>
<comment type="caution">
    <text evidence="1">The sequence shown here is derived from an EMBL/GenBank/DDBJ whole genome shotgun (WGS) entry which is preliminary data.</text>
</comment>
<name>A0A813EE63_POLGL</name>
<protein>
    <submittedName>
        <fullName evidence="1">Uncharacterized protein</fullName>
    </submittedName>
</protein>
<dbReference type="Proteomes" id="UP000654075">
    <property type="component" value="Unassembled WGS sequence"/>
</dbReference>
<keyword evidence="2" id="KW-1185">Reference proteome</keyword>
<dbReference type="AlphaFoldDB" id="A0A813EE63"/>